<evidence type="ECO:0000313" key="1">
    <source>
        <dbReference type="EMBL" id="SFC26996.1"/>
    </source>
</evidence>
<reference evidence="1 2" key="1">
    <citation type="submission" date="2016-10" db="EMBL/GenBank/DDBJ databases">
        <authorList>
            <person name="de Groot N.N."/>
        </authorList>
    </citation>
    <scope>NUCLEOTIDE SEQUENCE [LARGE SCALE GENOMIC DNA]</scope>
    <source>
        <strain evidence="1 2">DSM 22900</strain>
    </source>
</reference>
<name>A0A1I1HSX2_9SPHI</name>
<dbReference type="RefSeq" id="WP_090973354.1">
    <property type="nucleotide sequence ID" value="NZ_FOLL01000007.1"/>
</dbReference>
<dbReference type="AlphaFoldDB" id="A0A1I1HSX2"/>
<dbReference type="STRING" id="623281.SAMN05421747_10798"/>
<evidence type="ECO:0000313" key="2">
    <source>
        <dbReference type="Proteomes" id="UP000199577"/>
    </source>
</evidence>
<organism evidence="1 2">
    <name type="scientific">Parapedobacter composti</name>
    <dbReference type="NCBI Taxonomy" id="623281"/>
    <lineage>
        <taxon>Bacteria</taxon>
        <taxon>Pseudomonadati</taxon>
        <taxon>Bacteroidota</taxon>
        <taxon>Sphingobacteriia</taxon>
        <taxon>Sphingobacteriales</taxon>
        <taxon>Sphingobacteriaceae</taxon>
        <taxon>Parapedobacter</taxon>
    </lineage>
</organism>
<proteinExistence type="predicted"/>
<gene>
    <name evidence="1" type="ORF">SAMN05421747_10798</name>
</gene>
<dbReference type="OrthoDB" id="1094435at2"/>
<protein>
    <submittedName>
        <fullName evidence="1">PKD-like family protein</fullName>
    </submittedName>
</protein>
<dbReference type="PROSITE" id="PS51257">
    <property type="entry name" value="PROKAR_LIPOPROTEIN"/>
    <property type="match status" value="1"/>
</dbReference>
<dbReference type="Proteomes" id="UP000199577">
    <property type="component" value="Unassembled WGS sequence"/>
</dbReference>
<keyword evidence="2" id="KW-1185">Reference proteome</keyword>
<sequence>MKTIYQRLVSISLFFIVFAGCKDDLSSLDTDKIAAVEVDTVGQSVIYVFQFETLVVDPKINTNGLPAENLVYEWMINSDPGSIDYLSISNEKKLEYEVSFRPTDAGDSHQLLLKITDTQTDLEYLTAWPLIIRNSVGEGVVIAETHDGTTTDISHLMSPQVTPNYNQETIRYNVFSSVNGYTLPGLVQQLRFTQIQGSGQTMLGSTSNSLFTIKTLDYTFDKQNEELFYAPQSDYGAQFLGGVVQNDMMVINNQLYANWLQISKYGLPFESAYPIPAHIAINGWNNYPNVVTSFYSESHDIFVYQQSPSSFGDRVFRPVPAVTDGPFNPNDVPRKINVAAGVYSNGDFLHLLKDEQSGELALYVLAAAEYDNVNWVVIPSKPRALITFAGAPEVDKAEFFLLLDDQNVVLYATKNKIYAAMYGTSIPTYALRYTTEAGEEITSLKVYQQADYPMRTSGEPYFSRNNRQLIMGTFDGDQGRLYIMPLINQGEAWIDVANIKRYSGFGRILTTATQR</sequence>
<dbReference type="InterPro" id="IPR032183">
    <property type="entry name" value="PKD-like"/>
</dbReference>
<accession>A0A1I1HSX2</accession>
<dbReference type="EMBL" id="FOLL01000007">
    <property type="protein sequence ID" value="SFC26996.1"/>
    <property type="molecule type" value="Genomic_DNA"/>
</dbReference>
<dbReference type="Pfam" id="PF16407">
    <property type="entry name" value="PKD_2"/>
    <property type="match status" value="1"/>
</dbReference>